<comment type="caution">
    <text evidence="2">The sequence shown here is derived from an EMBL/GenBank/DDBJ whole genome shotgun (WGS) entry which is preliminary data.</text>
</comment>
<protein>
    <recommendedName>
        <fullName evidence="4">Cytochrome oxidase maturation protein, cbb3-type</fullName>
    </recommendedName>
</protein>
<keyword evidence="1" id="KW-1133">Transmembrane helix</keyword>
<dbReference type="Proteomes" id="UP000597338">
    <property type="component" value="Unassembled WGS sequence"/>
</dbReference>
<dbReference type="RefSeq" id="WP_188747824.1">
    <property type="nucleotide sequence ID" value="NZ_BMIK01000002.1"/>
</dbReference>
<dbReference type="Pfam" id="PF03597">
    <property type="entry name" value="FixS"/>
    <property type="match status" value="1"/>
</dbReference>
<dbReference type="NCBIfam" id="TIGR00847">
    <property type="entry name" value="ccoS"/>
    <property type="match status" value="1"/>
</dbReference>
<feature type="transmembrane region" description="Helical" evidence="1">
    <location>
        <begin position="6"/>
        <end position="25"/>
    </location>
</feature>
<dbReference type="InterPro" id="IPR004714">
    <property type="entry name" value="Cyt_oxidase_maturation_cbb3"/>
</dbReference>
<dbReference type="EMBL" id="BMIK01000002">
    <property type="protein sequence ID" value="GGC19049.1"/>
    <property type="molecule type" value="Genomic_DNA"/>
</dbReference>
<sequence length="61" mass="6763">MGVIFFLIGCSVFIALIFLAAFFWANKTGQHDDTYTPSVRILFDDEVEEAGSTPTERSEAS</sequence>
<organism evidence="2 3">
    <name type="scientific">Parapedobacter defluvii</name>
    <dbReference type="NCBI Taxonomy" id="2045106"/>
    <lineage>
        <taxon>Bacteria</taxon>
        <taxon>Pseudomonadati</taxon>
        <taxon>Bacteroidota</taxon>
        <taxon>Sphingobacteriia</taxon>
        <taxon>Sphingobacteriales</taxon>
        <taxon>Sphingobacteriaceae</taxon>
        <taxon>Parapedobacter</taxon>
    </lineage>
</organism>
<evidence type="ECO:0000313" key="3">
    <source>
        <dbReference type="Proteomes" id="UP000597338"/>
    </source>
</evidence>
<evidence type="ECO:0008006" key="4">
    <source>
        <dbReference type="Google" id="ProtNLM"/>
    </source>
</evidence>
<keyword evidence="1" id="KW-0812">Transmembrane</keyword>
<keyword evidence="1" id="KW-0472">Membrane</keyword>
<gene>
    <name evidence="2" type="ORF">GCM10011386_08630</name>
</gene>
<evidence type="ECO:0000313" key="2">
    <source>
        <dbReference type="EMBL" id="GGC19049.1"/>
    </source>
</evidence>
<dbReference type="PANTHER" id="PTHR41532:SF1">
    <property type="entry name" value="FIXS PROTEIN"/>
    <property type="match status" value="1"/>
</dbReference>
<reference evidence="3" key="1">
    <citation type="journal article" date="2019" name="Int. J. Syst. Evol. Microbiol.">
        <title>The Global Catalogue of Microorganisms (GCM) 10K type strain sequencing project: providing services to taxonomists for standard genome sequencing and annotation.</title>
        <authorList>
            <consortium name="The Broad Institute Genomics Platform"/>
            <consortium name="The Broad Institute Genome Sequencing Center for Infectious Disease"/>
            <person name="Wu L."/>
            <person name="Ma J."/>
        </authorList>
    </citation>
    <scope>NUCLEOTIDE SEQUENCE [LARGE SCALE GENOMIC DNA]</scope>
    <source>
        <strain evidence="3">CGMCC 1.15342</strain>
    </source>
</reference>
<dbReference type="PANTHER" id="PTHR41532">
    <property type="entry name" value="FIXS PROTEIN"/>
    <property type="match status" value="1"/>
</dbReference>
<keyword evidence="3" id="KW-1185">Reference proteome</keyword>
<name>A0ABQ1L486_9SPHI</name>
<accession>A0ABQ1L486</accession>
<evidence type="ECO:0000256" key="1">
    <source>
        <dbReference type="SAM" id="Phobius"/>
    </source>
</evidence>
<proteinExistence type="predicted"/>